<protein>
    <recommendedName>
        <fullName evidence="3">HTH cro/C1-type domain-containing protein</fullName>
    </recommendedName>
</protein>
<dbReference type="Proteomes" id="UP001500298">
    <property type="component" value="Unassembled WGS sequence"/>
</dbReference>
<reference evidence="2" key="1">
    <citation type="journal article" date="2019" name="Int. J. Syst. Evol. Microbiol.">
        <title>The Global Catalogue of Microorganisms (GCM) 10K type strain sequencing project: providing services to taxonomists for standard genome sequencing and annotation.</title>
        <authorList>
            <consortium name="The Broad Institute Genomics Platform"/>
            <consortium name="The Broad Institute Genome Sequencing Center for Infectious Disease"/>
            <person name="Wu L."/>
            <person name="Ma J."/>
        </authorList>
    </citation>
    <scope>NUCLEOTIDE SEQUENCE [LARGE SCALE GENOMIC DNA]</scope>
    <source>
        <strain evidence="2">JCM 18326</strain>
    </source>
</reference>
<organism evidence="1 2">
    <name type="scientific">Algivirga pacifica</name>
    <dbReference type="NCBI Taxonomy" id="1162670"/>
    <lineage>
        <taxon>Bacteria</taxon>
        <taxon>Pseudomonadati</taxon>
        <taxon>Bacteroidota</taxon>
        <taxon>Cytophagia</taxon>
        <taxon>Cytophagales</taxon>
        <taxon>Flammeovirgaceae</taxon>
        <taxon>Algivirga</taxon>
    </lineage>
</organism>
<dbReference type="EMBL" id="BAABJX010000033">
    <property type="protein sequence ID" value="GAA4836587.1"/>
    <property type="molecule type" value="Genomic_DNA"/>
</dbReference>
<gene>
    <name evidence="1" type="ORF">GCM10023331_22250</name>
</gene>
<sequence length="106" mass="12165">MTIRTDDRCPVAHTEADQHSLITYGELLKVFQVIKEREIGRHKNLSEEELALIDEISTAFIKRIAGRAIGNSIQKEEPQRVEALKELTDLFGLTCPYLEEHNTMEK</sequence>
<keyword evidence="2" id="KW-1185">Reference proteome</keyword>
<name>A0ABP9D9W4_9BACT</name>
<evidence type="ECO:0000313" key="2">
    <source>
        <dbReference type="Proteomes" id="UP001500298"/>
    </source>
</evidence>
<comment type="caution">
    <text evidence="1">The sequence shown here is derived from an EMBL/GenBank/DDBJ whole genome shotgun (WGS) entry which is preliminary data.</text>
</comment>
<evidence type="ECO:0000313" key="1">
    <source>
        <dbReference type="EMBL" id="GAA4836587.1"/>
    </source>
</evidence>
<proteinExistence type="predicted"/>
<dbReference type="RefSeq" id="WP_345371779.1">
    <property type="nucleotide sequence ID" value="NZ_BAABJX010000033.1"/>
</dbReference>
<evidence type="ECO:0008006" key="3">
    <source>
        <dbReference type="Google" id="ProtNLM"/>
    </source>
</evidence>
<accession>A0ABP9D9W4</accession>